<dbReference type="Pfam" id="PF01464">
    <property type="entry name" value="SLT"/>
    <property type="match status" value="1"/>
</dbReference>
<dbReference type="OrthoDB" id="5244690at2"/>
<gene>
    <name evidence="4" type="ordered locus">FraEuI1c_1823</name>
</gene>
<dbReference type="Proteomes" id="UP000002484">
    <property type="component" value="Chromosome"/>
</dbReference>
<dbReference type="CAZy" id="GH23">
    <property type="family name" value="Glycoside Hydrolase Family 23"/>
</dbReference>
<dbReference type="SMART" id="SM00257">
    <property type="entry name" value="LysM"/>
    <property type="match status" value="2"/>
</dbReference>
<proteinExistence type="inferred from homology"/>
<reference evidence="4 5" key="1">
    <citation type="submission" date="2010-10" db="EMBL/GenBank/DDBJ databases">
        <title>Complete sequence of Frankia sp. EuI1c.</title>
        <authorList>
            <consortium name="US DOE Joint Genome Institute"/>
            <person name="Lucas S."/>
            <person name="Copeland A."/>
            <person name="Lapidus A."/>
            <person name="Cheng J.-F."/>
            <person name="Bruce D."/>
            <person name="Goodwin L."/>
            <person name="Pitluck S."/>
            <person name="Chertkov O."/>
            <person name="Detter J.C."/>
            <person name="Han C."/>
            <person name="Tapia R."/>
            <person name="Land M."/>
            <person name="Hauser L."/>
            <person name="Jeffries C."/>
            <person name="Kyrpides N."/>
            <person name="Ivanova N."/>
            <person name="Mikhailova N."/>
            <person name="Beauchemin N."/>
            <person name="Sen A."/>
            <person name="Sur S.A."/>
            <person name="Gtari M."/>
            <person name="Wall L."/>
            <person name="Tisa L."/>
            <person name="Woyke T."/>
        </authorList>
    </citation>
    <scope>NUCLEOTIDE SEQUENCE [LARGE SCALE GENOMIC DNA]</scope>
    <source>
        <strain evidence="5">DSM 45817 / CECT 9037 / EuI1c</strain>
    </source>
</reference>
<dbReference type="CAZy" id="CBM50">
    <property type="family name" value="Carbohydrate-Binding Module Family 50"/>
</dbReference>
<dbReference type="PROSITE" id="PS51782">
    <property type="entry name" value="LYSM"/>
    <property type="match status" value="2"/>
</dbReference>
<dbReference type="GO" id="GO:0008933">
    <property type="term" value="F:peptidoglycan lytic transglycosylase activity"/>
    <property type="evidence" value="ECO:0007669"/>
    <property type="project" value="InterPro"/>
</dbReference>
<dbReference type="AlphaFoldDB" id="E3JBK7"/>
<dbReference type="InParanoid" id="E3JBK7"/>
<feature type="domain" description="LysM" evidence="3">
    <location>
        <begin position="120"/>
        <end position="164"/>
    </location>
</feature>
<dbReference type="HOGENOM" id="CLU_047400_0_0_11"/>
<organism evidence="4 5">
    <name type="scientific">Pseudofrankia inefficax (strain DSM 45817 / CECT 9037 / DDB 130130 / EuI1c)</name>
    <name type="common">Frankia inefficax</name>
    <dbReference type="NCBI Taxonomy" id="298654"/>
    <lineage>
        <taxon>Bacteria</taxon>
        <taxon>Bacillati</taxon>
        <taxon>Actinomycetota</taxon>
        <taxon>Actinomycetes</taxon>
        <taxon>Frankiales</taxon>
        <taxon>Frankiaceae</taxon>
        <taxon>Pseudofrankia</taxon>
    </lineage>
</organism>
<dbReference type="GO" id="GO:0016020">
    <property type="term" value="C:membrane"/>
    <property type="evidence" value="ECO:0007669"/>
    <property type="project" value="InterPro"/>
</dbReference>
<dbReference type="InterPro" id="IPR023346">
    <property type="entry name" value="Lysozyme-like_dom_sf"/>
</dbReference>
<dbReference type="SUPFAM" id="SSF54106">
    <property type="entry name" value="LysM domain"/>
    <property type="match status" value="2"/>
</dbReference>
<dbReference type="PROSITE" id="PS00922">
    <property type="entry name" value="TRANSGLYCOSYLASE"/>
    <property type="match status" value="1"/>
</dbReference>
<feature type="region of interest" description="Disordered" evidence="2">
    <location>
        <begin position="101"/>
        <end position="124"/>
    </location>
</feature>
<dbReference type="KEGG" id="fri:FraEuI1c_1823"/>
<evidence type="ECO:0000256" key="2">
    <source>
        <dbReference type="SAM" id="MobiDB-lite"/>
    </source>
</evidence>
<dbReference type="InterPro" id="IPR036779">
    <property type="entry name" value="LysM_dom_sf"/>
</dbReference>
<evidence type="ECO:0000259" key="3">
    <source>
        <dbReference type="PROSITE" id="PS51782"/>
    </source>
</evidence>
<evidence type="ECO:0000313" key="4">
    <source>
        <dbReference type="EMBL" id="ADP79879.1"/>
    </source>
</evidence>
<dbReference type="InterPro" id="IPR000189">
    <property type="entry name" value="Transglyc_AS"/>
</dbReference>
<feature type="compositionally biased region" description="Low complexity" evidence="2">
    <location>
        <begin position="101"/>
        <end position="111"/>
    </location>
</feature>
<dbReference type="eggNOG" id="COG1388">
    <property type="taxonomic scope" value="Bacteria"/>
</dbReference>
<protein>
    <submittedName>
        <fullName evidence="4">Lytic transglycosylase catalytic</fullName>
    </submittedName>
</protein>
<dbReference type="STRING" id="298654.FraEuI1c_1823"/>
<feature type="region of interest" description="Disordered" evidence="2">
    <location>
        <begin position="1"/>
        <end position="23"/>
    </location>
</feature>
<dbReference type="CDD" id="cd16896">
    <property type="entry name" value="LT_Slt70-like"/>
    <property type="match status" value="1"/>
</dbReference>
<feature type="domain" description="LysM" evidence="3">
    <location>
        <begin position="50"/>
        <end position="93"/>
    </location>
</feature>
<name>E3JBK7_PSEI1</name>
<keyword evidence="5" id="KW-1185">Reference proteome</keyword>
<dbReference type="PANTHER" id="PTHR37423:SF2">
    <property type="entry name" value="MEMBRANE-BOUND LYTIC MUREIN TRANSGLYCOSYLASE C"/>
    <property type="match status" value="1"/>
</dbReference>
<dbReference type="CDD" id="cd00118">
    <property type="entry name" value="LysM"/>
    <property type="match status" value="2"/>
</dbReference>
<feature type="region of interest" description="Disordered" evidence="2">
    <location>
        <begin position="169"/>
        <end position="203"/>
    </location>
</feature>
<sequence length="341" mass="33446">MRPRSLLARPETPGCSARRPGRATARGAGLVAGVLLVAAVSGASAGGGWGPYRVGAGDSLWALAARHGTTVDRIRAMNGLTDDGLGIGDLLYLPGSGADAGSDAAGPSAAGAPPPTQPPGGHVVQAGESLSLLAARTGQSVDDLAAQNGLDPGDGLRIGQVLLLSPGTAATGGSAGDQTAGAGTGAAAPSGPPAGGASAASTGDAVSGVSARVAAIQALVRAEAARQGLDPALALAVASVESSFNPGAVSRTGAVGVMQLMPRTARWLAAQLGQPIDRTDPAENITGGVAFLRYLLAATSSNLPIAIGAYYQGLDSVRRSGFFPDTAVYVAKVTARQAKFT</sequence>
<dbReference type="Pfam" id="PF01476">
    <property type="entry name" value="LysM"/>
    <property type="match status" value="2"/>
</dbReference>
<dbReference type="RefSeq" id="WP_013422998.1">
    <property type="nucleotide sequence ID" value="NC_014666.1"/>
</dbReference>
<dbReference type="PANTHER" id="PTHR37423">
    <property type="entry name" value="SOLUBLE LYTIC MUREIN TRANSGLYCOSYLASE-RELATED"/>
    <property type="match status" value="1"/>
</dbReference>
<dbReference type="InterPro" id="IPR008258">
    <property type="entry name" value="Transglycosylase_SLT_dom_1"/>
</dbReference>
<dbReference type="Gene3D" id="1.10.530.10">
    <property type="match status" value="1"/>
</dbReference>
<comment type="similarity">
    <text evidence="1">Belongs to the transglycosylase Slt family.</text>
</comment>
<evidence type="ECO:0000313" key="5">
    <source>
        <dbReference type="Proteomes" id="UP000002484"/>
    </source>
</evidence>
<dbReference type="EMBL" id="CP002299">
    <property type="protein sequence ID" value="ADP79879.1"/>
    <property type="molecule type" value="Genomic_DNA"/>
</dbReference>
<dbReference type="Gene3D" id="3.10.350.10">
    <property type="entry name" value="LysM domain"/>
    <property type="match status" value="2"/>
</dbReference>
<dbReference type="GO" id="GO:0000270">
    <property type="term" value="P:peptidoglycan metabolic process"/>
    <property type="evidence" value="ECO:0007669"/>
    <property type="project" value="InterPro"/>
</dbReference>
<evidence type="ECO:0000256" key="1">
    <source>
        <dbReference type="ARBA" id="ARBA00007734"/>
    </source>
</evidence>
<dbReference type="eggNOG" id="COG0741">
    <property type="taxonomic scope" value="Bacteria"/>
</dbReference>
<dbReference type="SUPFAM" id="SSF53955">
    <property type="entry name" value="Lysozyme-like"/>
    <property type="match status" value="1"/>
</dbReference>
<accession>E3JBK7</accession>
<dbReference type="InterPro" id="IPR018392">
    <property type="entry name" value="LysM"/>
</dbReference>